<gene>
    <name evidence="1" type="ORF">N784_11580</name>
</gene>
<evidence type="ECO:0000313" key="1">
    <source>
        <dbReference type="EMBL" id="KGX84908.1"/>
    </source>
</evidence>
<proteinExistence type="predicted"/>
<reference evidence="1 2" key="1">
    <citation type="submission" date="2013-08" db="EMBL/GenBank/DDBJ databases">
        <authorList>
            <person name="Huang J."/>
            <person name="Wang G."/>
        </authorList>
    </citation>
    <scope>NUCLEOTIDE SEQUENCE [LARGE SCALE GENOMIC DNA]</scope>
    <source>
        <strain evidence="1 2">JSM 072002</strain>
    </source>
</reference>
<organism evidence="1 2">
    <name type="scientific">Pontibacillus litoralis JSM 072002</name>
    <dbReference type="NCBI Taxonomy" id="1385512"/>
    <lineage>
        <taxon>Bacteria</taxon>
        <taxon>Bacillati</taxon>
        <taxon>Bacillota</taxon>
        <taxon>Bacilli</taxon>
        <taxon>Bacillales</taxon>
        <taxon>Bacillaceae</taxon>
        <taxon>Pontibacillus</taxon>
    </lineage>
</organism>
<dbReference type="OrthoDB" id="9803333at2"/>
<dbReference type="Proteomes" id="UP000030401">
    <property type="component" value="Unassembled WGS sequence"/>
</dbReference>
<keyword evidence="2" id="KW-1185">Reference proteome</keyword>
<dbReference type="InterPro" id="IPR002347">
    <property type="entry name" value="SDR_fam"/>
</dbReference>
<dbReference type="PANTHER" id="PTHR42820">
    <property type="entry name" value="SHORT-CHAIN DEHYDROGENASE REDUCTASE"/>
    <property type="match status" value="1"/>
</dbReference>
<dbReference type="EMBL" id="AVPG01000029">
    <property type="protein sequence ID" value="KGX84908.1"/>
    <property type="molecule type" value="Genomic_DNA"/>
</dbReference>
<dbReference type="Gene3D" id="3.40.50.720">
    <property type="entry name" value="NAD(P)-binding Rossmann-like Domain"/>
    <property type="match status" value="1"/>
</dbReference>
<accession>A0A0A5G1C9</accession>
<sequence>MVANKVVFITGAASGIGYEIGVEFAKQGAKIAFSDVNENVHEVVKDLNEKGYDCISFTCDVTKEDDIQQSIQATFNHYGRMDVLIGVASGKCGFTTLSIFQGR</sequence>
<dbReference type="STRING" id="1385512.N784_11580"/>
<dbReference type="InterPro" id="IPR036291">
    <property type="entry name" value="NAD(P)-bd_dom_sf"/>
</dbReference>
<dbReference type="SUPFAM" id="SSF51735">
    <property type="entry name" value="NAD(P)-binding Rossmann-fold domains"/>
    <property type="match status" value="1"/>
</dbReference>
<evidence type="ECO:0008006" key="3">
    <source>
        <dbReference type="Google" id="ProtNLM"/>
    </source>
</evidence>
<evidence type="ECO:0000313" key="2">
    <source>
        <dbReference type="Proteomes" id="UP000030401"/>
    </source>
</evidence>
<dbReference type="CDD" id="cd05233">
    <property type="entry name" value="SDR_c"/>
    <property type="match status" value="1"/>
</dbReference>
<dbReference type="RefSeq" id="WP_036835924.1">
    <property type="nucleotide sequence ID" value="NZ_AVPG01000029.1"/>
</dbReference>
<dbReference type="eggNOG" id="COG1028">
    <property type="taxonomic scope" value="Bacteria"/>
</dbReference>
<name>A0A0A5G1C9_9BACI</name>
<comment type="caution">
    <text evidence="1">The sequence shown here is derived from an EMBL/GenBank/DDBJ whole genome shotgun (WGS) entry which is preliminary data.</text>
</comment>
<protein>
    <recommendedName>
        <fullName evidence="3">Short-chain dehydrogenase</fullName>
    </recommendedName>
</protein>
<dbReference type="PANTHER" id="PTHR42820:SF1">
    <property type="entry name" value="SHORT-CHAIN DEHYDROGENASE_REDUCTASE FAMILY PROTEIN"/>
    <property type="match status" value="1"/>
</dbReference>
<dbReference type="Pfam" id="PF00106">
    <property type="entry name" value="adh_short"/>
    <property type="match status" value="1"/>
</dbReference>
<dbReference type="AlphaFoldDB" id="A0A0A5G1C9"/>